<accession>A0AA39NJK0</accession>
<organism evidence="2 3">
    <name type="scientific">Armillaria tabescens</name>
    <name type="common">Ringless honey mushroom</name>
    <name type="synonym">Agaricus tabescens</name>
    <dbReference type="NCBI Taxonomy" id="1929756"/>
    <lineage>
        <taxon>Eukaryota</taxon>
        <taxon>Fungi</taxon>
        <taxon>Dikarya</taxon>
        <taxon>Basidiomycota</taxon>
        <taxon>Agaricomycotina</taxon>
        <taxon>Agaricomycetes</taxon>
        <taxon>Agaricomycetidae</taxon>
        <taxon>Agaricales</taxon>
        <taxon>Marasmiineae</taxon>
        <taxon>Physalacriaceae</taxon>
        <taxon>Desarmillaria</taxon>
    </lineage>
</organism>
<sequence>MSAASELPFELLSEIFDLAYDGDYDIVNVGFVNVCSYWRAVALASPHLWSCITVRKSREGLAAILKRSQSCPLTIRATLKDQPSYAVPLEKQPIATTASSRILKPGQVWQASPSLYEILKILFSHSHRWSDVSLRLSPNLFHFLNDFKGPLPILRKLHLEMIYTSCSPSKAHIVSFKAFTVAPQLTHLVIVNILCGVSFPASNLRSVHLTQFASLQMIYEVVRDAPCLTKLVASRSENPIKHDSMPHIGHSIVHNYLREIEIHRIHSVGWLFASFIFPNLESFTLEDFSKVEDHNTIPLLSHFFAASSPPLRELSIRGIMPNEFITPLLGAVPTVEELVISQTMLADERRADLRFGELVAKTLCANNGFLPHLRSLDLYASAYPHGVGHCRCTGDIFADMVASRWESSSQVVKLEHCAVTRSAVTVTAASLPMSAASIPFELLSKIFGLAYDDRDISNAGFAGVCSYWRAVALASPHLWNHVTVRKSGKGLAAILERSHPCPLTIRATIEDDPSYVVPVPAHAVHFHQPRMMAFGKASPSLYKILEILFSHSQRWSDVSLRLSPNLFHFLDDFPGPFPILQKMHLEMIYATDFLEDSPPVSSNCFAVAPQLTHLVIANIRHGILFPASNLHSVYLTQFATIEKIFEIISEAPYLTKIVATRAQNYIQDERIPRTQSPVVHNSLREIETHRIYQVGWLFASFIFPNLDSFMLEDFSEIEDRDTIRLLSDFFAASLPPLRKLSIRGIMPTLNIIRLLAAVPTVKELIISQTNHGHGSLPFGELLARTLCMYGGFLPHLRSLDLYVTFDPEDDVYHELIGSIFADMIALRWESSSQRVKLKHVRVGGYKHGFGSSVVERFESFKRQGLDISWVARDKSLEEETPLIE</sequence>
<dbReference type="PANTHER" id="PTHR38926">
    <property type="entry name" value="F-BOX DOMAIN CONTAINING PROTEIN, EXPRESSED"/>
    <property type="match status" value="1"/>
</dbReference>
<dbReference type="InterPro" id="IPR032675">
    <property type="entry name" value="LRR_dom_sf"/>
</dbReference>
<reference evidence="2" key="1">
    <citation type="submission" date="2023-06" db="EMBL/GenBank/DDBJ databases">
        <authorList>
            <consortium name="Lawrence Berkeley National Laboratory"/>
            <person name="Ahrendt S."/>
            <person name="Sahu N."/>
            <person name="Indic B."/>
            <person name="Wong-Bajracharya J."/>
            <person name="Merenyi Z."/>
            <person name="Ke H.-M."/>
            <person name="Monk M."/>
            <person name="Kocsube S."/>
            <person name="Drula E."/>
            <person name="Lipzen A."/>
            <person name="Balint B."/>
            <person name="Henrissat B."/>
            <person name="Andreopoulos B."/>
            <person name="Martin F.M."/>
            <person name="Harder C.B."/>
            <person name="Rigling D."/>
            <person name="Ford K.L."/>
            <person name="Foster G.D."/>
            <person name="Pangilinan J."/>
            <person name="Papanicolaou A."/>
            <person name="Barry K."/>
            <person name="LaButti K."/>
            <person name="Viragh M."/>
            <person name="Koriabine M."/>
            <person name="Yan M."/>
            <person name="Riley R."/>
            <person name="Champramary S."/>
            <person name="Plett K.L."/>
            <person name="Tsai I.J."/>
            <person name="Slot J."/>
            <person name="Sipos G."/>
            <person name="Plett J."/>
            <person name="Nagy L.G."/>
            <person name="Grigoriev I.V."/>
        </authorList>
    </citation>
    <scope>NUCLEOTIDE SEQUENCE</scope>
    <source>
        <strain evidence="2">CCBAS 213</strain>
    </source>
</reference>
<keyword evidence="3" id="KW-1185">Reference proteome</keyword>
<evidence type="ECO:0000259" key="1">
    <source>
        <dbReference type="Pfam" id="PF12937"/>
    </source>
</evidence>
<dbReference type="InterPro" id="IPR001810">
    <property type="entry name" value="F-box_dom"/>
</dbReference>
<name>A0AA39NJK0_ARMTA</name>
<dbReference type="GeneID" id="85363619"/>
<dbReference type="PANTHER" id="PTHR38926:SF72">
    <property type="entry name" value="IM:7136021-RELATED"/>
    <property type="match status" value="1"/>
</dbReference>
<dbReference type="Proteomes" id="UP001175211">
    <property type="component" value="Unassembled WGS sequence"/>
</dbReference>
<evidence type="ECO:0000313" key="2">
    <source>
        <dbReference type="EMBL" id="KAK0466729.1"/>
    </source>
</evidence>
<comment type="caution">
    <text evidence="2">The sequence shown here is derived from an EMBL/GenBank/DDBJ whole genome shotgun (WGS) entry which is preliminary data.</text>
</comment>
<protein>
    <recommendedName>
        <fullName evidence="1">F-box domain-containing protein</fullName>
    </recommendedName>
</protein>
<feature type="domain" description="F-box" evidence="1">
    <location>
        <begin position="436"/>
        <end position="484"/>
    </location>
</feature>
<dbReference type="EMBL" id="JAUEPS010000003">
    <property type="protein sequence ID" value="KAK0466729.1"/>
    <property type="molecule type" value="Genomic_DNA"/>
</dbReference>
<gene>
    <name evidence="2" type="ORF">EV420DRAFT_1743345</name>
</gene>
<dbReference type="Pfam" id="PF12937">
    <property type="entry name" value="F-box-like"/>
    <property type="match status" value="1"/>
</dbReference>
<evidence type="ECO:0000313" key="3">
    <source>
        <dbReference type="Proteomes" id="UP001175211"/>
    </source>
</evidence>
<feature type="non-terminal residue" evidence="2">
    <location>
        <position position="884"/>
    </location>
</feature>
<dbReference type="Gene3D" id="3.80.10.10">
    <property type="entry name" value="Ribonuclease Inhibitor"/>
    <property type="match status" value="2"/>
</dbReference>
<dbReference type="SUPFAM" id="SSF52047">
    <property type="entry name" value="RNI-like"/>
    <property type="match status" value="2"/>
</dbReference>
<proteinExistence type="predicted"/>
<dbReference type="AlphaFoldDB" id="A0AA39NJK0"/>
<dbReference type="RefSeq" id="XP_060337321.1">
    <property type="nucleotide sequence ID" value="XM_060480071.1"/>
</dbReference>